<keyword evidence="5" id="KW-1185">Reference proteome</keyword>
<evidence type="ECO:0000256" key="1">
    <source>
        <dbReference type="ARBA" id="ARBA00022737"/>
    </source>
</evidence>
<sequence length="250" mass="26932">MVRQFAVVLLLVLVGCQPAGDKDVSMLDRELIMYAEQGDSAAVLELLKKGANINARDARGRTAIMAATHGNNPDTVKLLIDAGADINAQDDRKDNPLLYAGAEGLLDIVKLMIDAGADPAITNRYGGTALIPAADRGHVEIVEELLERSAVNIDHVNNLGWTALLEAILLGDGGPRHQRIVELLVKHGADVNVADGDGVSPLEHARKRGYEEMEVLLSNSGAHEYNLGKGGKHWMRAIQIEEAPDRVEKC</sequence>
<dbReference type="PRINTS" id="PR01415">
    <property type="entry name" value="ANKYRIN"/>
</dbReference>
<accession>A0ABS7D8L0</accession>
<dbReference type="PROSITE" id="PS51257">
    <property type="entry name" value="PROKAR_LIPOPROTEIN"/>
    <property type="match status" value="1"/>
</dbReference>
<dbReference type="Pfam" id="PF12796">
    <property type="entry name" value="Ank_2"/>
    <property type="match status" value="1"/>
</dbReference>
<evidence type="ECO:0000256" key="3">
    <source>
        <dbReference type="PROSITE-ProRule" id="PRU00023"/>
    </source>
</evidence>
<dbReference type="Proteomes" id="UP000812277">
    <property type="component" value="Unassembled WGS sequence"/>
</dbReference>
<feature type="repeat" description="ANK" evidence="3">
    <location>
        <begin position="59"/>
        <end position="91"/>
    </location>
</feature>
<dbReference type="SUPFAM" id="SSF48403">
    <property type="entry name" value="Ankyrin repeat"/>
    <property type="match status" value="1"/>
</dbReference>
<reference evidence="4 5" key="1">
    <citation type="submission" date="2021-07" db="EMBL/GenBank/DDBJ databases">
        <title>Paenibacillus radiodurans sp. nov., isolated from the southeastern edge of Tengger Desert.</title>
        <authorList>
            <person name="Zhang G."/>
        </authorList>
    </citation>
    <scope>NUCLEOTIDE SEQUENCE [LARGE SCALE GENOMIC DNA]</scope>
    <source>
        <strain evidence="4 5">DT7-4</strain>
    </source>
</reference>
<evidence type="ECO:0000313" key="4">
    <source>
        <dbReference type="EMBL" id="MBW7476098.1"/>
    </source>
</evidence>
<organism evidence="4 5">
    <name type="scientific">Paenibacillus oenotherae</name>
    <dbReference type="NCBI Taxonomy" id="1435645"/>
    <lineage>
        <taxon>Bacteria</taxon>
        <taxon>Bacillati</taxon>
        <taxon>Bacillota</taxon>
        <taxon>Bacilli</taxon>
        <taxon>Bacillales</taxon>
        <taxon>Paenibacillaceae</taxon>
        <taxon>Paenibacillus</taxon>
    </lineage>
</organism>
<dbReference type="Pfam" id="PF00023">
    <property type="entry name" value="Ank"/>
    <property type="match status" value="1"/>
</dbReference>
<dbReference type="Gene3D" id="1.25.40.20">
    <property type="entry name" value="Ankyrin repeat-containing domain"/>
    <property type="match status" value="1"/>
</dbReference>
<keyword evidence="2 3" id="KW-0040">ANK repeat</keyword>
<evidence type="ECO:0000256" key="2">
    <source>
        <dbReference type="ARBA" id="ARBA00023043"/>
    </source>
</evidence>
<dbReference type="PANTHER" id="PTHR24173">
    <property type="entry name" value="ANKYRIN REPEAT CONTAINING"/>
    <property type="match status" value="1"/>
</dbReference>
<feature type="repeat" description="ANK" evidence="3">
    <location>
        <begin position="125"/>
        <end position="150"/>
    </location>
</feature>
<evidence type="ECO:0000313" key="5">
    <source>
        <dbReference type="Proteomes" id="UP000812277"/>
    </source>
</evidence>
<protein>
    <submittedName>
        <fullName evidence="4">Ankyrin repeat domain-containing protein</fullName>
    </submittedName>
</protein>
<feature type="repeat" description="ANK" evidence="3">
    <location>
        <begin position="92"/>
        <end position="124"/>
    </location>
</feature>
<dbReference type="InterPro" id="IPR002110">
    <property type="entry name" value="Ankyrin_rpt"/>
</dbReference>
<comment type="caution">
    <text evidence="4">The sequence shown here is derived from an EMBL/GenBank/DDBJ whole genome shotgun (WGS) entry which is preliminary data.</text>
</comment>
<keyword evidence="1" id="KW-0677">Repeat</keyword>
<dbReference type="PANTHER" id="PTHR24173:SF74">
    <property type="entry name" value="ANKYRIN REPEAT DOMAIN-CONTAINING PROTEIN 16"/>
    <property type="match status" value="1"/>
</dbReference>
<dbReference type="PROSITE" id="PS50088">
    <property type="entry name" value="ANK_REPEAT"/>
    <property type="match status" value="4"/>
</dbReference>
<dbReference type="PROSITE" id="PS50297">
    <property type="entry name" value="ANK_REP_REGION"/>
    <property type="match status" value="3"/>
</dbReference>
<name>A0ABS7D8L0_9BACL</name>
<dbReference type="RefSeq" id="WP_219873338.1">
    <property type="nucleotide sequence ID" value="NZ_JAHZIJ010000010.1"/>
</dbReference>
<proteinExistence type="predicted"/>
<dbReference type="EMBL" id="JAHZIJ010000010">
    <property type="protein sequence ID" value="MBW7476098.1"/>
    <property type="molecule type" value="Genomic_DNA"/>
</dbReference>
<gene>
    <name evidence="4" type="ORF">K0T92_15235</name>
</gene>
<dbReference type="SMART" id="SM00248">
    <property type="entry name" value="ANK"/>
    <property type="match status" value="6"/>
</dbReference>
<feature type="repeat" description="ANK" evidence="3">
    <location>
        <begin position="159"/>
        <end position="196"/>
    </location>
</feature>
<dbReference type="InterPro" id="IPR036770">
    <property type="entry name" value="Ankyrin_rpt-contain_sf"/>
</dbReference>